<evidence type="ECO:0000256" key="7">
    <source>
        <dbReference type="SAM" id="MobiDB-lite"/>
    </source>
</evidence>
<evidence type="ECO:0000313" key="11">
    <source>
        <dbReference type="Proteomes" id="UP000887116"/>
    </source>
</evidence>
<evidence type="ECO:0000256" key="1">
    <source>
        <dbReference type="ARBA" id="ARBA00010470"/>
    </source>
</evidence>
<proteinExistence type="inferred from homology"/>
<feature type="domain" description="Exocyst complex component Sec8 N-terminal" evidence="8">
    <location>
        <begin position="48"/>
        <end position="144"/>
    </location>
</feature>
<keyword evidence="2 5" id="KW-0813">Transport</keyword>
<comment type="similarity">
    <text evidence="1 5">Belongs to the SEC8 family.</text>
</comment>
<dbReference type="GO" id="GO:0032584">
    <property type="term" value="C:growth cone membrane"/>
    <property type="evidence" value="ECO:0007669"/>
    <property type="project" value="TreeGrafter"/>
</dbReference>
<dbReference type="Proteomes" id="UP000887116">
    <property type="component" value="Unassembled WGS sequence"/>
</dbReference>
<dbReference type="InterPro" id="IPR007191">
    <property type="entry name" value="Sec8_exocyst_N"/>
</dbReference>
<reference evidence="10" key="1">
    <citation type="submission" date="2020-07" db="EMBL/GenBank/DDBJ databases">
        <title>Multicomponent nature underlies the extraordinary mechanical properties of spider dragline silk.</title>
        <authorList>
            <person name="Kono N."/>
            <person name="Nakamura H."/>
            <person name="Mori M."/>
            <person name="Yoshida Y."/>
            <person name="Ohtoshi R."/>
            <person name="Malay A.D."/>
            <person name="Moran D.A.P."/>
            <person name="Tomita M."/>
            <person name="Numata K."/>
            <person name="Arakawa K."/>
        </authorList>
    </citation>
    <scope>NUCLEOTIDE SEQUENCE</scope>
</reference>
<dbReference type="GO" id="GO:0045202">
    <property type="term" value="C:synapse"/>
    <property type="evidence" value="ECO:0007669"/>
    <property type="project" value="TreeGrafter"/>
</dbReference>
<evidence type="ECO:0000256" key="5">
    <source>
        <dbReference type="RuleBase" id="RU367079"/>
    </source>
</evidence>
<evidence type="ECO:0000256" key="3">
    <source>
        <dbReference type="ARBA" id="ARBA00022483"/>
    </source>
</evidence>
<dbReference type="GO" id="GO:0006893">
    <property type="term" value="P:Golgi to plasma membrane transport"/>
    <property type="evidence" value="ECO:0007669"/>
    <property type="project" value="TreeGrafter"/>
</dbReference>
<evidence type="ECO:0000259" key="8">
    <source>
        <dbReference type="Pfam" id="PF04048"/>
    </source>
</evidence>
<gene>
    <name evidence="10" type="primary">EXOC4</name>
    <name evidence="10" type="ORF">TNCT_394171</name>
</gene>
<dbReference type="InterPro" id="IPR048630">
    <property type="entry name" value="Sec8_M"/>
</dbReference>
<evidence type="ECO:0000313" key="10">
    <source>
        <dbReference type="EMBL" id="GFR02685.1"/>
    </source>
</evidence>
<evidence type="ECO:0000256" key="6">
    <source>
        <dbReference type="SAM" id="Coils"/>
    </source>
</evidence>
<comment type="caution">
    <text evidence="10">The sequence shown here is derived from an EMBL/GenBank/DDBJ whole genome shotgun (WGS) entry which is preliminary data.</text>
</comment>
<dbReference type="PANTHER" id="PTHR14146">
    <property type="entry name" value="EXOCYST COMPLEX COMPONENT 4"/>
    <property type="match status" value="1"/>
</dbReference>
<comment type="function">
    <text evidence="5">Component of the exocyst complex involved in the docking of exocytic vesicles with fusion sites on the plasma membrane.</text>
</comment>
<dbReference type="GO" id="GO:0007268">
    <property type="term" value="P:chemical synaptic transmission"/>
    <property type="evidence" value="ECO:0007669"/>
    <property type="project" value="TreeGrafter"/>
</dbReference>
<dbReference type="GO" id="GO:0006904">
    <property type="term" value="P:vesicle docking involved in exocytosis"/>
    <property type="evidence" value="ECO:0007669"/>
    <property type="project" value="InterPro"/>
</dbReference>
<dbReference type="EMBL" id="BMAO01035294">
    <property type="protein sequence ID" value="GFR02685.1"/>
    <property type="molecule type" value="Genomic_DNA"/>
</dbReference>
<organism evidence="10 11">
    <name type="scientific">Trichonephila clavata</name>
    <name type="common">Joro spider</name>
    <name type="synonym">Nephila clavata</name>
    <dbReference type="NCBI Taxonomy" id="2740835"/>
    <lineage>
        <taxon>Eukaryota</taxon>
        <taxon>Metazoa</taxon>
        <taxon>Ecdysozoa</taxon>
        <taxon>Arthropoda</taxon>
        <taxon>Chelicerata</taxon>
        <taxon>Arachnida</taxon>
        <taxon>Araneae</taxon>
        <taxon>Araneomorphae</taxon>
        <taxon>Entelegynae</taxon>
        <taxon>Araneoidea</taxon>
        <taxon>Nephilidae</taxon>
        <taxon>Trichonephila</taxon>
    </lineage>
</organism>
<evidence type="ECO:0000256" key="2">
    <source>
        <dbReference type="ARBA" id="ARBA00022448"/>
    </source>
</evidence>
<dbReference type="AlphaFoldDB" id="A0A8X6IDG9"/>
<keyword evidence="6" id="KW-0175">Coiled coil</keyword>
<dbReference type="PANTHER" id="PTHR14146:SF0">
    <property type="entry name" value="EXOCYST COMPLEX COMPONENT 4"/>
    <property type="match status" value="1"/>
</dbReference>
<dbReference type="OrthoDB" id="272977at2759"/>
<dbReference type="Pfam" id="PF20652">
    <property type="entry name" value="Sec8_C"/>
    <property type="match status" value="1"/>
</dbReference>
<sequence length="951" mass="109678">MNKSQYTPVRPPRGSKVSKDTSGRLMNIIAELSVSKNNDDRKRKMLELKKDFDACDGRLVELISAHREHLSITMESFSKISAKINSSRTGCRLVTEKLSACKKLLECKRDEIRRLRAESVEHREVINMLREINDLNQVHGNVEAYLKEEQFLKATELLVSSLNLMNGKLAGVEGLKDLKSELITLRKKLHEKLVQEIHKHLYMTPENIFLHKKSDLDPKSKSYEETFTYNRYVIKLPAEGACCDFSADINYQQIAIILKCIALLDSLSETVEILKENCSKELMKIVRNSTEVMYDMIPQNTSYACEVQPLFSGIQIKNQPPHFLLDLLNSILNQFRQVAVNHYAFLDNLERIAMTKALPDVTQQYEIADIYSKLQATVELFVADYLDFHSAVTHRTTAAFAKVPTAFSDISSFFLRKTVTRTKKQSLFKFDSSSHAINKKTYLQEQKDSMKEKGELDSVESGDRQILVCQPSVKNIILIYKTLRKFITDIEEALQMESGNCPLHSFLIDCVKVFLDQVSVESNRLLERITTSLETWQPVIDPEEYKLYEAKTPVLKSTLAVNSCLIEMEEFINALPDYSSYFLQLMCHILQSYKDLSYGAYKSLIYPDSEDQRIFSLTWTRDEDISRLLRSLPNWTNLKINDDSAHEGEHNFEESPEEIRFRNKEESDLLIRNLSFAKDSISINEIISEHSKLRNLALMHESMEWFSSRILAFAQRLPDVQGSVRSLLPDKYNDESDLELSVGISTKVSLKKLAEDFEDLADTCLLVIHLEIRAHCFYYLLQLSKQGSYMSRKDDEEPEPEILKLNADLTKIDESLSPVLQPKKMRYIFEGLGELLSTILINSINNIKKINENKVKKMGRNIFAIQQNLAGITMTREVALDRARQYFELLNHTYEEILNQIVEEGPQFQEHEYSALILLLHNSREGIYEQEPVQFYLEKLRQILDEVAVSV</sequence>
<accession>A0A8X6IDG9</accession>
<feature type="domain" description="Exocyst complex component Sec8 middle helical bundle" evidence="9">
    <location>
        <begin position="251"/>
        <end position="451"/>
    </location>
</feature>
<dbReference type="GO" id="GO:0006612">
    <property type="term" value="P:protein targeting to membrane"/>
    <property type="evidence" value="ECO:0007669"/>
    <property type="project" value="UniProtKB-UniRule"/>
</dbReference>
<keyword evidence="11" id="KW-1185">Reference proteome</keyword>
<keyword evidence="4 5" id="KW-0653">Protein transport</keyword>
<feature type="coiled-coil region" evidence="6">
    <location>
        <begin position="98"/>
        <end position="125"/>
    </location>
</feature>
<keyword evidence="3 5" id="KW-0268">Exocytosis</keyword>
<dbReference type="GO" id="GO:0000145">
    <property type="term" value="C:exocyst"/>
    <property type="evidence" value="ECO:0007669"/>
    <property type="project" value="UniProtKB-UniRule"/>
</dbReference>
<dbReference type="Pfam" id="PF04048">
    <property type="entry name" value="Sec8_N"/>
    <property type="match status" value="1"/>
</dbReference>
<dbReference type="GO" id="GO:0090522">
    <property type="term" value="P:vesicle tethering involved in exocytosis"/>
    <property type="evidence" value="ECO:0007669"/>
    <property type="project" value="UniProtKB-UniRule"/>
</dbReference>
<evidence type="ECO:0000256" key="4">
    <source>
        <dbReference type="ARBA" id="ARBA00022927"/>
    </source>
</evidence>
<dbReference type="GO" id="GO:0015031">
    <property type="term" value="P:protein transport"/>
    <property type="evidence" value="ECO:0007669"/>
    <property type="project" value="UniProtKB-KW"/>
</dbReference>
<protein>
    <recommendedName>
        <fullName evidence="5">Exocyst complex component Sec8</fullName>
    </recommendedName>
</protein>
<name>A0A8X6IDG9_TRICU</name>
<evidence type="ECO:0000259" key="9">
    <source>
        <dbReference type="Pfam" id="PF20652"/>
    </source>
</evidence>
<feature type="region of interest" description="Disordered" evidence="7">
    <location>
        <begin position="1"/>
        <end position="20"/>
    </location>
</feature>
<dbReference type="InterPro" id="IPR039682">
    <property type="entry name" value="Sec8/EXOC4"/>
</dbReference>